<dbReference type="Pfam" id="PF01565">
    <property type="entry name" value="FAD_binding_4"/>
    <property type="match status" value="1"/>
</dbReference>
<evidence type="ECO:0000259" key="5">
    <source>
        <dbReference type="PROSITE" id="PS51387"/>
    </source>
</evidence>
<dbReference type="Proteomes" id="UP001152087">
    <property type="component" value="Unassembled WGS sequence"/>
</dbReference>
<evidence type="ECO:0000256" key="4">
    <source>
        <dbReference type="ARBA" id="ARBA00023002"/>
    </source>
</evidence>
<dbReference type="OrthoDB" id="2151789at2759"/>
<dbReference type="EMBL" id="JAOQAV010000137">
    <property type="protein sequence ID" value="KAJ4176991.1"/>
    <property type="molecule type" value="Genomic_DNA"/>
</dbReference>
<dbReference type="Gene3D" id="3.30.465.10">
    <property type="match status" value="1"/>
</dbReference>
<dbReference type="InterPro" id="IPR050416">
    <property type="entry name" value="FAD-linked_Oxidoreductase"/>
</dbReference>
<dbReference type="InterPro" id="IPR016169">
    <property type="entry name" value="FAD-bd_PCMH_sub2"/>
</dbReference>
<protein>
    <recommendedName>
        <fullName evidence="5">FAD-binding PCMH-type domain-containing protein</fullName>
    </recommendedName>
</protein>
<accession>A0A9W8UV41</accession>
<proteinExistence type="inferred from homology"/>
<dbReference type="GO" id="GO:0016491">
    <property type="term" value="F:oxidoreductase activity"/>
    <property type="evidence" value="ECO:0007669"/>
    <property type="project" value="UniProtKB-KW"/>
</dbReference>
<comment type="caution">
    <text evidence="6">The sequence shown here is derived from an EMBL/GenBank/DDBJ whole genome shotgun (WGS) entry which is preliminary data.</text>
</comment>
<gene>
    <name evidence="6" type="ORF">NW755_014107</name>
</gene>
<organism evidence="6 7">
    <name type="scientific">Fusarium falciforme</name>
    <dbReference type="NCBI Taxonomy" id="195108"/>
    <lineage>
        <taxon>Eukaryota</taxon>
        <taxon>Fungi</taxon>
        <taxon>Dikarya</taxon>
        <taxon>Ascomycota</taxon>
        <taxon>Pezizomycotina</taxon>
        <taxon>Sordariomycetes</taxon>
        <taxon>Hypocreomycetidae</taxon>
        <taxon>Hypocreales</taxon>
        <taxon>Nectriaceae</taxon>
        <taxon>Fusarium</taxon>
        <taxon>Fusarium solani species complex</taxon>
    </lineage>
</organism>
<dbReference type="PANTHER" id="PTHR42973:SF13">
    <property type="entry name" value="FAD-BINDING PCMH-TYPE DOMAIN-CONTAINING PROTEIN"/>
    <property type="match status" value="1"/>
</dbReference>
<dbReference type="InterPro" id="IPR016166">
    <property type="entry name" value="FAD-bd_PCMH"/>
</dbReference>
<evidence type="ECO:0000313" key="7">
    <source>
        <dbReference type="Proteomes" id="UP001152087"/>
    </source>
</evidence>
<sequence length="478" mass="52382">MATDNQSTLHPAVVACNAVAALYPAQVVKTSSSEFAAAQDSFWDARQRERAPVCFFQPTNATQVKAALIEVVRAKSHFGIKGGGHSASKGSSSEGSFQFDLSNLDHVEISDDKQTVKVGPGVKWGPLFQTLEKNGVMAVGGRDFNVGVPGFIFGGGISYLSAPRGWGIDNLVSVDLVLANGDTVTADKSSHPELFKALRGGGAHNFGIATSLILRLYPYTGMWGGVHAIAESHFDDVFDKYDRYSHELIKDGKAHLIMDFTWRDNGLIVGLSMGYPEPVDNPPIFDGLRLIPSLFSTLRLDDCSSLATEVAEVTDSRGKRNTYWTLAMEYDIELLKSVYELWARTTKPHASRFELTLDVNHITPAMRNKAAREDRGNLYGLEGANEPLTNIMLTIVWENEADDREVTALLKSLGREIEALAEQHGKSVPFKYMNYANEEQDVVASFGEESVSFLKQVASRYDPEGGFQTLQPGGFKLS</sequence>
<keyword evidence="7" id="KW-1185">Reference proteome</keyword>
<comment type="similarity">
    <text evidence="1">Belongs to the oxygen-dependent FAD-linked oxidoreductase family.</text>
</comment>
<name>A0A9W8UV41_9HYPO</name>
<dbReference type="PANTHER" id="PTHR42973">
    <property type="entry name" value="BINDING OXIDOREDUCTASE, PUTATIVE (AFU_ORTHOLOGUE AFUA_1G17690)-RELATED"/>
    <property type="match status" value="1"/>
</dbReference>
<keyword evidence="3" id="KW-0274">FAD</keyword>
<evidence type="ECO:0000256" key="1">
    <source>
        <dbReference type="ARBA" id="ARBA00005466"/>
    </source>
</evidence>
<evidence type="ECO:0000256" key="3">
    <source>
        <dbReference type="ARBA" id="ARBA00022827"/>
    </source>
</evidence>
<reference evidence="6" key="1">
    <citation type="submission" date="2022-09" db="EMBL/GenBank/DDBJ databases">
        <title>Fusarium specimens isolated from Avocado Roots.</title>
        <authorList>
            <person name="Stajich J."/>
            <person name="Roper C."/>
            <person name="Heimlech-Rivalta G."/>
        </authorList>
    </citation>
    <scope>NUCLEOTIDE SEQUENCE</scope>
    <source>
        <strain evidence="6">A02</strain>
    </source>
</reference>
<dbReference type="AlphaFoldDB" id="A0A9W8UV41"/>
<evidence type="ECO:0000313" key="6">
    <source>
        <dbReference type="EMBL" id="KAJ4176991.1"/>
    </source>
</evidence>
<evidence type="ECO:0000256" key="2">
    <source>
        <dbReference type="ARBA" id="ARBA00022630"/>
    </source>
</evidence>
<dbReference type="SUPFAM" id="SSF56176">
    <property type="entry name" value="FAD-binding/transporter-associated domain-like"/>
    <property type="match status" value="1"/>
</dbReference>
<dbReference type="InterPro" id="IPR006094">
    <property type="entry name" value="Oxid_FAD_bind_N"/>
</dbReference>
<dbReference type="InterPro" id="IPR036318">
    <property type="entry name" value="FAD-bd_PCMH-like_sf"/>
</dbReference>
<keyword evidence="2" id="KW-0285">Flavoprotein</keyword>
<dbReference type="PROSITE" id="PS51387">
    <property type="entry name" value="FAD_PCMH"/>
    <property type="match status" value="1"/>
</dbReference>
<dbReference type="GO" id="GO:0071949">
    <property type="term" value="F:FAD binding"/>
    <property type="evidence" value="ECO:0007669"/>
    <property type="project" value="InterPro"/>
</dbReference>
<keyword evidence="4" id="KW-0560">Oxidoreductase</keyword>
<feature type="domain" description="FAD-binding PCMH-type" evidence="5">
    <location>
        <begin position="48"/>
        <end position="219"/>
    </location>
</feature>